<keyword evidence="2" id="KW-1185">Reference proteome</keyword>
<evidence type="ECO:0000313" key="1">
    <source>
        <dbReference type="EMBL" id="GAA5095841.1"/>
    </source>
</evidence>
<comment type="caution">
    <text evidence="1">The sequence shown here is derived from an EMBL/GenBank/DDBJ whole genome shotgun (WGS) entry which is preliminary data.</text>
</comment>
<evidence type="ECO:0000313" key="2">
    <source>
        <dbReference type="Proteomes" id="UP001500631"/>
    </source>
</evidence>
<accession>A0ABP9ML68</accession>
<proteinExistence type="predicted"/>
<sequence>MRLFKCKWTHSIIEITAQRHQRMNDIFHDQDTCLDIYAPLDADISDESRPTAKTGVALGILNLCSGSGIKIIDKREEMSNSDVPFLYYVGKARRRKFHAGIHRNAAYSDWKELGVVAEDGIFNLFYTQSDRAYSGEMMVGDSALYKLNLEFSTLYAGHRINAKPVAPNKIEMVIVESSDDLHSNNFSHEQFIMFD</sequence>
<dbReference type="Proteomes" id="UP001500631">
    <property type="component" value="Unassembled WGS sequence"/>
</dbReference>
<protein>
    <submittedName>
        <fullName evidence="1">Uncharacterized protein</fullName>
    </submittedName>
</protein>
<gene>
    <name evidence="1" type="ORF">GCM10023338_05620</name>
</gene>
<reference evidence="2" key="1">
    <citation type="journal article" date="2019" name="Int. J. Syst. Evol. Microbiol.">
        <title>The Global Catalogue of Microorganisms (GCM) 10K type strain sequencing project: providing services to taxonomists for standard genome sequencing and annotation.</title>
        <authorList>
            <consortium name="The Broad Institute Genomics Platform"/>
            <consortium name="The Broad Institute Genome Sequencing Center for Infectious Disease"/>
            <person name="Wu L."/>
            <person name="Ma J."/>
        </authorList>
    </citation>
    <scope>NUCLEOTIDE SEQUENCE [LARGE SCALE GENOMIC DNA]</scope>
    <source>
        <strain evidence="2">JCM 18424</strain>
    </source>
</reference>
<organism evidence="1 2">
    <name type="scientific">Wohlfahrtiimonas larvae</name>
    <dbReference type="NCBI Taxonomy" id="1157986"/>
    <lineage>
        <taxon>Bacteria</taxon>
        <taxon>Pseudomonadati</taxon>
        <taxon>Pseudomonadota</taxon>
        <taxon>Gammaproteobacteria</taxon>
        <taxon>Cardiobacteriales</taxon>
        <taxon>Ignatzschineriaceae</taxon>
        <taxon>Wohlfahrtiimonas</taxon>
    </lineage>
</organism>
<dbReference type="EMBL" id="BAABKE010000002">
    <property type="protein sequence ID" value="GAA5095841.1"/>
    <property type="molecule type" value="Genomic_DNA"/>
</dbReference>
<name>A0ABP9ML68_9GAMM</name>